<evidence type="ECO:0000313" key="2">
    <source>
        <dbReference type="Proteomes" id="UP001055811"/>
    </source>
</evidence>
<dbReference type="EMBL" id="CM042014">
    <property type="protein sequence ID" value="KAI3722164.1"/>
    <property type="molecule type" value="Genomic_DNA"/>
</dbReference>
<accession>A0ACB9BJH0</accession>
<name>A0ACB9BJH0_CICIN</name>
<gene>
    <name evidence="1" type="ORF">L2E82_33192</name>
</gene>
<dbReference type="Proteomes" id="UP001055811">
    <property type="component" value="Linkage Group LG06"/>
</dbReference>
<reference evidence="2" key="1">
    <citation type="journal article" date="2022" name="Mol. Ecol. Resour.">
        <title>The genomes of chicory, endive, great burdock and yacon provide insights into Asteraceae palaeo-polyploidization history and plant inulin production.</title>
        <authorList>
            <person name="Fan W."/>
            <person name="Wang S."/>
            <person name="Wang H."/>
            <person name="Wang A."/>
            <person name="Jiang F."/>
            <person name="Liu H."/>
            <person name="Zhao H."/>
            <person name="Xu D."/>
            <person name="Zhang Y."/>
        </authorList>
    </citation>
    <scope>NUCLEOTIDE SEQUENCE [LARGE SCALE GENOMIC DNA]</scope>
    <source>
        <strain evidence="2">cv. Punajuju</strain>
    </source>
</reference>
<organism evidence="1 2">
    <name type="scientific">Cichorium intybus</name>
    <name type="common">Chicory</name>
    <dbReference type="NCBI Taxonomy" id="13427"/>
    <lineage>
        <taxon>Eukaryota</taxon>
        <taxon>Viridiplantae</taxon>
        <taxon>Streptophyta</taxon>
        <taxon>Embryophyta</taxon>
        <taxon>Tracheophyta</taxon>
        <taxon>Spermatophyta</taxon>
        <taxon>Magnoliopsida</taxon>
        <taxon>eudicotyledons</taxon>
        <taxon>Gunneridae</taxon>
        <taxon>Pentapetalae</taxon>
        <taxon>asterids</taxon>
        <taxon>campanulids</taxon>
        <taxon>Asterales</taxon>
        <taxon>Asteraceae</taxon>
        <taxon>Cichorioideae</taxon>
        <taxon>Cichorieae</taxon>
        <taxon>Cichoriinae</taxon>
        <taxon>Cichorium</taxon>
    </lineage>
</organism>
<keyword evidence="2" id="KW-1185">Reference proteome</keyword>
<evidence type="ECO:0000313" key="1">
    <source>
        <dbReference type="EMBL" id="KAI3722164.1"/>
    </source>
</evidence>
<protein>
    <submittedName>
        <fullName evidence="1">Uncharacterized protein</fullName>
    </submittedName>
</protein>
<comment type="caution">
    <text evidence="1">The sequence shown here is derived from an EMBL/GenBank/DDBJ whole genome shotgun (WGS) entry which is preliminary data.</text>
</comment>
<reference evidence="1 2" key="2">
    <citation type="journal article" date="2022" name="Mol. Ecol. Resour.">
        <title>The genomes of chicory, endive, great burdock and yacon provide insights into Asteraceae paleo-polyploidization history and plant inulin production.</title>
        <authorList>
            <person name="Fan W."/>
            <person name="Wang S."/>
            <person name="Wang H."/>
            <person name="Wang A."/>
            <person name="Jiang F."/>
            <person name="Liu H."/>
            <person name="Zhao H."/>
            <person name="Xu D."/>
            <person name="Zhang Y."/>
        </authorList>
    </citation>
    <scope>NUCLEOTIDE SEQUENCE [LARGE SCALE GENOMIC DNA]</scope>
    <source>
        <strain evidence="2">cv. Punajuju</strain>
        <tissue evidence="1">Leaves</tissue>
    </source>
</reference>
<sequence length="128" mass="14375">MFHFYVPATRCRTTTCRKVKTTEAENILPTETRTTRRETSKKLVGGFEEPKNDVLETPALSSTRRKAQATSSCRNVNSQLNDCEQDAKDDQKSPASVVTKSRRKVAATSTTVKKESNVQKTYATRRST</sequence>
<proteinExistence type="predicted"/>